<dbReference type="RefSeq" id="WP_151564914.1">
    <property type="nucleotide sequence ID" value="NZ_WBMT01000014.1"/>
</dbReference>
<dbReference type="PROSITE" id="PS00584">
    <property type="entry name" value="PFKB_KINASES_2"/>
    <property type="match status" value="1"/>
</dbReference>
<evidence type="ECO:0000313" key="8">
    <source>
        <dbReference type="EMBL" id="KAB2345202.1"/>
    </source>
</evidence>
<dbReference type="PRINTS" id="PR00990">
    <property type="entry name" value="RIBOKINASE"/>
</dbReference>
<keyword evidence="5" id="KW-0067">ATP-binding</keyword>
<proteinExistence type="inferred from homology"/>
<sequence>MITVIGETVADTFVPAHQPTPGALDLRVRPGGGPANTAVALGRLGAPVTFAGRIPAGPLGDLLRAYLSDSDVDLSRAVTAAEQATLALAAVDGDGHAQYSFYANGTADFQWTTEELAAATPSEAACVHAGSLALALEPSGPLIEKLLHERRTTTTISIDPNIRPGIVPAERYRRLLPGWTSAADVFRLSSDDLAVLRPGASLPQACDDWHADGVRLVVITCGADGAYASLDGQRFQVPARPVTPVDTVGAGDAFTAGLLYRLHTGGALRERLADLTPDLLIRALTFASDVAAETCRKQGADPPRLADLAA</sequence>
<name>A0A6H9YG97_9ACTN</name>
<accession>A0A6H9YG97</accession>
<gene>
    <name evidence="8" type="ORF">F8566_28465</name>
</gene>
<protein>
    <submittedName>
        <fullName evidence="8">Carbohydrate kinase</fullName>
    </submittedName>
</protein>
<evidence type="ECO:0000256" key="1">
    <source>
        <dbReference type="ARBA" id="ARBA00010688"/>
    </source>
</evidence>
<feature type="domain" description="Carbohydrate kinase PfkB" evidence="7">
    <location>
        <begin position="2"/>
        <end position="302"/>
    </location>
</feature>
<dbReference type="InterPro" id="IPR011611">
    <property type="entry name" value="PfkB_dom"/>
</dbReference>
<dbReference type="GO" id="GO:0008865">
    <property type="term" value="F:fructokinase activity"/>
    <property type="evidence" value="ECO:0007669"/>
    <property type="project" value="UniProtKB-ARBA"/>
</dbReference>
<dbReference type="InterPro" id="IPR029056">
    <property type="entry name" value="Ribokinase-like"/>
</dbReference>
<reference evidence="8 9" key="1">
    <citation type="submission" date="2019-09" db="EMBL/GenBank/DDBJ databases">
        <title>Actinomadura physcomitrii sp. nov., a novel actinomycete isolated from moss [Physcomitrium sphaericum (Ludw) Fuernr].</title>
        <authorList>
            <person name="Zhuang X."/>
            <person name="Liu C."/>
        </authorList>
    </citation>
    <scope>NUCLEOTIDE SEQUENCE [LARGE SCALE GENOMIC DNA]</scope>
    <source>
        <strain evidence="8 9">HMC1</strain>
    </source>
</reference>
<comment type="similarity">
    <text evidence="1 6">Belongs to the carbohydrate kinase PfkB family.</text>
</comment>
<evidence type="ECO:0000256" key="6">
    <source>
        <dbReference type="RuleBase" id="RU003704"/>
    </source>
</evidence>
<dbReference type="GO" id="GO:0006000">
    <property type="term" value="P:fructose metabolic process"/>
    <property type="evidence" value="ECO:0007669"/>
    <property type="project" value="UniProtKB-ARBA"/>
</dbReference>
<evidence type="ECO:0000256" key="3">
    <source>
        <dbReference type="ARBA" id="ARBA00022741"/>
    </source>
</evidence>
<dbReference type="GO" id="GO:0005524">
    <property type="term" value="F:ATP binding"/>
    <property type="evidence" value="ECO:0007669"/>
    <property type="project" value="UniProtKB-KW"/>
</dbReference>
<dbReference type="PANTHER" id="PTHR43085">
    <property type="entry name" value="HEXOKINASE FAMILY MEMBER"/>
    <property type="match status" value="1"/>
</dbReference>
<dbReference type="EMBL" id="WBMT01000014">
    <property type="protein sequence ID" value="KAB2345202.1"/>
    <property type="molecule type" value="Genomic_DNA"/>
</dbReference>
<keyword evidence="9" id="KW-1185">Reference proteome</keyword>
<dbReference type="Gene3D" id="3.40.1190.20">
    <property type="match status" value="1"/>
</dbReference>
<dbReference type="InterPro" id="IPR050306">
    <property type="entry name" value="PfkB_Carbo_kinase"/>
</dbReference>
<evidence type="ECO:0000256" key="2">
    <source>
        <dbReference type="ARBA" id="ARBA00022679"/>
    </source>
</evidence>
<organism evidence="8 9">
    <name type="scientific">Actinomadura rudentiformis</name>
    <dbReference type="NCBI Taxonomy" id="359158"/>
    <lineage>
        <taxon>Bacteria</taxon>
        <taxon>Bacillati</taxon>
        <taxon>Actinomycetota</taxon>
        <taxon>Actinomycetes</taxon>
        <taxon>Streptosporangiales</taxon>
        <taxon>Thermomonosporaceae</taxon>
        <taxon>Actinomadura</taxon>
    </lineage>
</organism>
<dbReference type="Proteomes" id="UP000468735">
    <property type="component" value="Unassembled WGS sequence"/>
</dbReference>
<keyword evidence="4 6" id="KW-0418">Kinase</keyword>
<comment type="caution">
    <text evidence="8">The sequence shown here is derived from an EMBL/GenBank/DDBJ whole genome shotgun (WGS) entry which is preliminary data.</text>
</comment>
<dbReference type="PANTHER" id="PTHR43085:SF1">
    <property type="entry name" value="PSEUDOURIDINE KINASE-RELATED"/>
    <property type="match status" value="1"/>
</dbReference>
<dbReference type="CDD" id="cd01167">
    <property type="entry name" value="bac_FRK"/>
    <property type="match status" value="1"/>
</dbReference>
<dbReference type="AlphaFoldDB" id="A0A6H9YG97"/>
<dbReference type="Pfam" id="PF00294">
    <property type="entry name" value="PfkB"/>
    <property type="match status" value="1"/>
</dbReference>
<evidence type="ECO:0000256" key="5">
    <source>
        <dbReference type="ARBA" id="ARBA00022840"/>
    </source>
</evidence>
<keyword evidence="3" id="KW-0547">Nucleotide-binding</keyword>
<evidence type="ECO:0000259" key="7">
    <source>
        <dbReference type="Pfam" id="PF00294"/>
    </source>
</evidence>
<dbReference type="OrthoDB" id="9795789at2"/>
<dbReference type="InterPro" id="IPR002139">
    <property type="entry name" value="Ribo/fructo_kinase"/>
</dbReference>
<evidence type="ECO:0000313" key="9">
    <source>
        <dbReference type="Proteomes" id="UP000468735"/>
    </source>
</evidence>
<evidence type="ECO:0000256" key="4">
    <source>
        <dbReference type="ARBA" id="ARBA00022777"/>
    </source>
</evidence>
<dbReference type="InterPro" id="IPR002173">
    <property type="entry name" value="Carboh/pur_kinase_PfkB_CS"/>
</dbReference>
<keyword evidence="2 6" id="KW-0808">Transferase</keyword>
<dbReference type="SUPFAM" id="SSF53613">
    <property type="entry name" value="Ribokinase-like"/>
    <property type="match status" value="1"/>
</dbReference>